<dbReference type="SMART" id="SM00387">
    <property type="entry name" value="HATPase_c"/>
    <property type="match status" value="1"/>
</dbReference>
<proteinExistence type="predicted"/>
<evidence type="ECO:0000256" key="6">
    <source>
        <dbReference type="PROSITE-ProRule" id="PRU00169"/>
    </source>
</evidence>
<dbReference type="FunFam" id="1.10.287.130:FF:000100">
    <property type="entry name" value="Sensor histidine kinase/response regulator"/>
    <property type="match status" value="1"/>
</dbReference>
<dbReference type="AlphaFoldDB" id="A0A2I2F1C7"/>
<sequence>MSQPVESEWSPALVSAPPRNAMLLPCKSECLAGDPAVAPSFGQDDPHTVPAAHHHYRGVAENMAIERLVTLKRDIQAVDPGLFWIRLMEQVTSICGAQYAFVARRVRPDEPVVDLAGRKPSIFGTAFYYNDGQQTVGLHRHRYFAGGNPLSHMDREKPCLIPDNLGAFTSFGADQLPFAAEGYLSVPVFAGTECVAHFGLMWSAAGLKHRSLPWSFVEMVLYSLEDLVVARIQKDGHPVEPVPDPRRPSVGEMTVDETLASLAHAPAEFASQHLKPYARSLSHELRTPMQGIVGMLDVMHATVREALQDQPPAEAGGVFQSLKEGIEMVQDSARRAVEAADNVVHAYDLNMQVPKTPQLERDGEILGGPAAPSPVAPTPAREGRPNLFIEGSDIPANPYKRRRSNPADAPPPPSGEEVKIAVHESDRIVQADPDHPIEAVMADVGGHPRPSLAVRRSAPHLMLEGIHVHRQGSLRLIKLRDLLRLVINESLHVGGRPDFAVSSATDRGETIEVRSRVSNGEVVAKTINWSVDPALPETLFVDDRDLAKLISCVFLNAVKFTNAGTINVCASRGGSKGHDILIRVQDTGPGIPTAFLPKLFTPFAREDMSTTRSKDGLGLGLLVAKGLARKMGGDLLCVRSATSGPDHGSEFAIRIPVNPSNPPGGSASPTARLLTPPQLGDPARSLSSTSSSSSSSCSSSGGRSTTTPEPELEPSQPPPLQQPSPGLSEDPPSQTSTPPRSVPSVQLSRRSFSQNTYDSQLGVKHPLTFLVAEDNQINRRVLVNMLKRLGYHDVYEACNGKEAVRTMQGVLDAPRPGAVAGAGAGVGAAGLPTPGSPHDRPVDVILMDLWMPEMDGYEATSHILQLPGPSPTVLAVSADVTDEALNRASKVGMKGYMTKPYKLTDLERLIVGFCSDAAGPVASHPMDI</sequence>
<dbReference type="SUPFAM" id="SSF47384">
    <property type="entry name" value="Homodimeric domain of signal transducing histidine kinase"/>
    <property type="match status" value="1"/>
</dbReference>
<dbReference type="EMBL" id="KZ559179">
    <property type="protein sequence ID" value="PLB34435.1"/>
    <property type="molecule type" value="Genomic_DNA"/>
</dbReference>
<dbReference type="CDD" id="cd17546">
    <property type="entry name" value="REC_hyHK_CKI1_RcsC-like"/>
    <property type="match status" value="1"/>
</dbReference>
<dbReference type="Pfam" id="PF00072">
    <property type="entry name" value="Response_reg"/>
    <property type="match status" value="1"/>
</dbReference>
<dbReference type="InterPro" id="IPR003594">
    <property type="entry name" value="HATPase_dom"/>
</dbReference>
<dbReference type="GO" id="GO:0009927">
    <property type="term" value="F:histidine phosphotransfer kinase activity"/>
    <property type="evidence" value="ECO:0007669"/>
    <property type="project" value="TreeGrafter"/>
</dbReference>
<dbReference type="PANTHER" id="PTHR43047:SF2">
    <property type="entry name" value="HISTIDINE KINASE M7"/>
    <property type="match status" value="1"/>
</dbReference>
<keyword evidence="4" id="KW-0808">Transferase</keyword>
<feature type="compositionally biased region" description="Polar residues" evidence="7">
    <location>
        <begin position="731"/>
        <end position="757"/>
    </location>
</feature>
<dbReference type="Gene3D" id="1.10.287.130">
    <property type="match status" value="1"/>
</dbReference>
<dbReference type="InterPro" id="IPR036097">
    <property type="entry name" value="HisK_dim/P_sf"/>
</dbReference>
<dbReference type="PROSITE" id="PS50110">
    <property type="entry name" value="RESPONSE_REGULATORY"/>
    <property type="match status" value="1"/>
</dbReference>
<organism evidence="10 11">
    <name type="scientific">Aspergillus candidus</name>
    <dbReference type="NCBI Taxonomy" id="41067"/>
    <lineage>
        <taxon>Eukaryota</taxon>
        <taxon>Fungi</taxon>
        <taxon>Dikarya</taxon>
        <taxon>Ascomycota</taxon>
        <taxon>Pezizomycotina</taxon>
        <taxon>Eurotiomycetes</taxon>
        <taxon>Eurotiomycetidae</taxon>
        <taxon>Eurotiales</taxon>
        <taxon>Aspergillaceae</taxon>
        <taxon>Aspergillus</taxon>
        <taxon>Aspergillus subgen. Circumdati</taxon>
    </lineage>
</organism>
<dbReference type="GeneID" id="36525215"/>
<dbReference type="STRING" id="41067.A0A2I2F1C7"/>
<dbReference type="InterPro" id="IPR004358">
    <property type="entry name" value="Sig_transdc_His_kin-like_C"/>
</dbReference>
<evidence type="ECO:0000313" key="10">
    <source>
        <dbReference type="EMBL" id="PLB34435.1"/>
    </source>
</evidence>
<dbReference type="InterPro" id="IPR011006">
    <property type="entry name" value="CheY-like_superfamily"/>
</dbReference>
<feature type="region of interest" description="Disordered" evidence="7">
    <location>
        <begin position="365"/>
        <end position="417"/>
    </location>
</feature>
<dbReference type="PANTHER" id="PTHR43047">
    <property type="entry name" value="TWO-COMPONENT HISTIDINE PROTEIN KINASE"/>
    <property type="match status" value="1"/>
</dbReference>
<evidence type="ECO:0000256" key="5">
    <source>
        <dbReference type="ARBA" id="ARBA00022777"/>
    </source>
</evidence>
<dbReference type="InterPro" id="IPR036890">
    <property type="entry name" value="HATPase_C_sf"/>
</dbReference>
<reference evidence="10 11" key="1">
    <citation type="submission" date="2017-12" db="EMBL/GenBank/DDBJ databases">
        <authorList>
            <consortium name="DOE Joint Genome Institute"/>
            <person name="Haridas S."/>
            <person name="Kjaerbolling I."/>
            <person name="Vesth T.C."/>
            <person name="Frisvad J.C."/>
            <person name="Nybo J.L."/>
            <person name="Theobald S."/>
            <person name="Kuo A."/>
            <person name="Bowyer P."/>
            <person name="Matsuda Y."/>
            <person name="Mondo S."/>
            <person name="Lyhne E.K."/>
            <person name="Kogle M.E."/>
            <person name="Clum A."/>
            <person name="Lipzen A."/>
            <person name="Salamov A."/>
            <person name="Ngan C.Y."/>
            <person name="Daum C."/>
            <person name="Chiniquy J."/>
            <person name="Barry K."/>
            <person name="LaButti K."/>
            <person name="Simmons B.A."/>
            <person name="Magnuson J.K."/>
            <person name="Mortensen U.H."/>
            <person name="Larsen T.O."/>
            <person name="Grigoriev I.V."/>
            <person name="Baker S.E."/>
            <person name="Andersen M.R."/>
            <person name="Nordberg H.P."/>
            <person name="Cantor M.N."/>
            <person name="Hua S.X."/>
        </authorList>
    </citation>
    <scope>NUCLEOTIDE SEQUENCE [LARGE SCALE GENOMIC DNA]</scope>
    <source>
        <strain evidence="10 11">CBS 102.13</strain>
    </source>
</reference>
<dbReference type="OrthoDB" id="60033at2759"/>
<evidence type="ECO:0000256" key="4">
    <source>
        <dbReference type="ARBA" id="ARBA00022679"/>
    </source>
</evidence>
<dbReference type="RefSeq" id="XP_024668447.1">
    <property type="nucleotide sequence ID" value="XM_024818055.1"/>
</dbReference>
<evidence type="ECO:0000256" key="2">
    <source>
        <dbReference type="ARBA" id="ARBA00012438"/>
    </source>
</evidence>
<evidence type="ECO:0000313" key="11">
    <source>
        <dbReference type="Proteomes" id="UP000234585"/>
    </source>
</evidence>
<dbReference type="Pfam" id="PF02518">
    <property type="entry name" value="HATPase_c"/>
    <property type="match status" value="1"/>
</dbReference>
<dbReference type="SUPFAM" id="SSF55874">
    <property type="entry name" value="ATPase domain of HSP90 chaperone/DNA topoisomerase II/histidine kinase"/>
    <property type="match status" value="1"/>
</dbReference>
<feature type="region of interest" description="Disordered" evidence="7">
    <location>
        <begin position="644"/>
        <end position="757"/>
    </location>
</feature>
<evidence type="ECO:0000256" key="7">
    <source>
        <dbReference type="SAM" id="MobiDB-lite"/>
    </source>
</evidence>
<name>A0A2I2F1C7_ASPCN</name>
<dbReference type="Proteomes" id="UP000234585">
    <property type="component" value="Unassembled WGS sequence"/>
</dbReference>
<evidence type="ECO:0000259" key="8">
    <source>
        <dbReference type="PROSITE" id="PS50109"/>
    </source>
</evidence>
<dbReference type="GO" id="GO:0005886">
    <property type="term" value="C:plasma membrane"/>
    <property type="evidence" value="ECO:0007669"/>
    <property type="project" value="TreeGrafter"/>
</dbReference>
<dbReference type="SMART" id="SM00448">
    <property type="entry name" value="REC"/>
    <property type="match status" value="1"/>
</dbReference>
<feature type="compositionally biased region" description="Low complexity" evidence="7">
    <location>
        <begin position="684"/>
        <end position="709"/>
    </location>
</feature>
<dbReference type="InterPro" id="IPR005467">
    <property type="entry name" value="His_kinase_dom"/>
</dbReference>
<dbReference type="Gene3D" id="3.40.50.2300">
    <property type="match status" value="1"/>
</dbReference>
<dbReference type="InterPro" id="IPR001789">
    <property type="entry name" value="Sig_transdc_resp-reg_receiver"/>
</dbReference>
<evidence type="ECO:0000256" key="3">
    <source>
        <dbReference type="ARBA" id="ARBA00022553"/>
    </source>
</evidence>
<feature type="domain" description="Response regulatory" evidence="9">
    <location>
        <begin position="768"/>
        <end position="914"/>
    </location>
</feature>
<keyword evidence="11" id="KW-1185">Reference proteome</keyword>
<feature type="modified residue" description="4-aspartylphosphate" evidence="6">
    <location>
        <position position="848"/>
    </location>
</feature>
<dbReference type="Gene3D" id="3.30.565.10">
    <property type="entry name" value="Histidine kinase-like ATPase, C-terminal domain"/>
    <property type="match status" value="1"/>
</dbReference>
<dbReference type="PRINTS" id="PR00344">
    <property type="entry name" value="BCTRLSENSOR"/>
</dbReference>
<dbReference type="CDD" id="cd00082">
    <property type="entry name" value="HisKA"/>
    <property type="match status" value="1"/>
</dbReference>
<dbReference type="PROSITE" id="PS50109">
    <property type="entry name" value="HIS_KIN"/>
    <property type="match status" value="1"/>
</dbReference>
<dbReference type="InterPro" id="IPR003661">
    <property type="entry name" value="HisK_dim/P_dom"/>
</dbReference>
<accession>A0A2I2F1C7</accession>
<dbReference type="SUPFAM" id="SSF52172">
    <property type="entry name" value="CheY-like"/>
    <property type="match status" value="1"/>
</dbReference>
<keyword evidence="5 10" id="KW-0418">Kinase</keyword>
<evidence type="ECO:0000256" key="1">
    <source>
        <dbReference type="ARBA" id="ARBA00000085"/>
    </source>
</evidence>
<gene>
    <name evidence="10" type="ORF">BDW47DRAFT_134332</name>
</gene>
<protein>
    <recommendedName>
        <fullName evidence="2">histidine kinase</fullName>
        <ecNumber evidence="2">2.7.13.3</ecNumber>
    </recommendedName>
</protein>
<feature type="domain" description="Histidine kinase" evidence="8">
    <location>
        <begin position="542"/>
        <end position="659"/>
    </location>
</feature>
<keyword evidence="3 6" id="KW-0597">Phosphoprotein</keyword>
<evidence type="ECO:0000259" key="9">
    <source>
        <dbReference type="PROSITE" id="PS50110"/>
    </source>
</evidence>
<dbReference type="GO" id="GO:0000155">
    <property type="term" value="F:phosphorelay sensor kinase activity"/>
    <property type="evidence" value="ECO:0007669"/>
    <property type="project" value="InterPro"/>
</dbReference>
<dbReference type="EC" id="2.7.13.3" evidence="2"/>
<comment type="catalytic activity">
    <reaction evidence="1">
        <text>ATP + protein L-histidine = ADP + protein N-phospho-L-histidine.</text>
        <dbReference type="EC" id="2.7.13.3"/>
    </reaction>
</comment>